<reference evidence="1" key="1">
    <citation type="submission" date="2021-06" db="EMBL/GenBank/DDBJ databases">
        <authorList>
            <person name="Kallberg Y."/>
            <person name="Tangrot J."/>
            <person name="Rosling A."/>
        </authorList>
    </citation>
    <scope>NUCLEOTIDE SEQUENCE</scope>
    <source>
        <strain evidence="1">MA453B</strain>
    </source>
</reference>
<keyword evidence="2" id="KW-1185">Reference proteome</keyword>
<comment type="caution">
    <text evidence="1">The sequence shown here is derived from an EMBL/GenBank/DDBJ whole genome shotgun (WGS) entry which is preliminary data.</text>
</comment>
<dbReference type="EMBL" id="CAJVPY010000089">
    <property type="protein sequence ID" value="CAG8449172.1"/>
    <property type="molecule type" value="Genomic_DNA"/>
</dbReference>
<dbReference type="Proteomes" id="UP000789405">
    <property type="component" value="Unassembled WGS sequence"/>
</dbReference>
<proteinExistence type="predicted"/>
<accession>A0A9N8VGK5</accession>
<name>A0A9N8VGK5_9GLOM</name>
<evidence type="ECO:0000313" key="2">
    <source>
        <dbReference type="Proteomes" id="UP000789405"/>
    </source>
</evidence>
<dbReference type="AlphaFoldDB" id="A0A9N8VGK5"/>
<gene>
    <name evidence="1" type="ORF">DERYTH_LOCUS409</name>
</gene>
<organism evidence="1 2">
    <name type="scientific">Dentiscutata erythropus</name>
    <dbReference type="NCBI Taxonomy" id="1348616"/>
    <lineage>
        <taxon>Eukaryota</taxon>
        <taxon>Fungi</taxon>
        <taxon>Fungi incertae sedis</taxon>
        <taxon>Mucoromycota</taxon>
        <taxon>Glomeromycotina</taxon>
        <taxon>Glomeromycetes</taxon>
        <taxon>Diversisporales</taxon>
        <taxon>Gigasporaceae</taxon>
        <taxon>Dentiscutata</taxon>
    </lineage>
</organism>
<sequence>MGLSTNHCDAKRYTEADREGNWQRVFGKVVKLLLEAETSYLIREAAVSV</sequence>
<evidence type="ECO:0000313" key="1">
    <source>
        <dbReference type="EMBL" id="CAG8449172.1"/>
    </source>
</evidence>
<protein>
    <submittedName>
        <fullName evidence="1">19436_t:CDS:1</fullName>
    </submittedName>
</protein>